<keyword evidence="7" id="KW-0227">DNA damage</keyword>
<feature type="compositionally biased region" description="Basic and acidic residues" evidence="15">
    <location>
        <begin position="35"/>
        <end position="44"/>
    </location>
</feature>
<evidence type="ECO:0000256" key="14">
    <source>
        <dbReference type="ARBA" id="ARBA00030396"/>
    </source>
</evidence>
<evidence type="ECO:0000256" key="9">
    <source>
        <dbReference type="ARBA" id="ARBA00022801"/>
    </source>
</evidence>
<dbReference type="GO" id="GO:0006281">
    <property type="term" value="P:DNA repair"/>
    <property type="evidence" value="ECO:0007669"/>
    <property type="project" value="UniProtKB-KW"/>
</dbReference>
<dbReference type="InterPro" id="IPR006640">
    <property type="entry name" value="SprT-like_domain"/>
</dbReference>
<comment type="similarity">
    <text evidence="3">Belongs to the Spartan family.</text>
</comment>
<dbReference type="InParanoid" id="A0A6L2PDF2"/>
<evidence type="ECO:0000256" key="13">
    <source>
        <dbReference type="ARBA" id="ARBA00023242"/>
    </source>
</evidence>
<dbReference type="Proteomes" id="UP000502823">
    <property type="component" value="Unassembled WGS sequence"/>
</dbReference>
<feature type="compositionally biased region" description="Polar residues" evidence="15">
    <location>
        <begin position="333"/>
        <end position="344"/>
    </location>
</feature>
<evidence type="ECO:0000256" key="8">
    <source>
        <dbReference type="ARBA" id="ARBA00022771"/>
    </source>
</evidence>
<keyword evidence="10" id="KW-0862">Zinc</keyword>
<comment type="subcellular location">
    <subcellularLocation>
        <location evidence="2">Chromosome</location>
    </subcellularLocation>
    <subcellularLocation>
        <location evidence="1">Nucleus</location>
    </subcellularLocation>
</comment>
<dbReference type="GO" id="GO:0005694">
    <property type="term" value="C:chromosome"/>
    <property type="evidence" value="ECO:0007669"/>
    <property type="project" value="UniProtKB-SubCell"/>
</dbReference>
<gene>
    <name evidence="18" type="ORF">Cfor_08124</name>
</gene>
<dbReference type="InterPro" id="IPR055220">
    <property type="entry name" value="SPRTN_ZBD"/>
</dbReference>
<evidence type="ECO:0000256" key="7">
    <source>
        <dbReference type="ARBA" id="ARBA00022763"/>
    </source>
</evidence>
<dbReference type="FunCoup" id="A0A6L2PDF2">
    <property type="interactions" value="588"/>
</dbReference>
<evidence type="ECO:0000256" key="1">
    <source>
        <dbReference type="ARBA" id="ARBA00004123"/>
    </source>
</evidence>
<evidence type="ECO:0000256" key="4">
    <source>
        <dbReference type="ARBA" id="ARBA00022454"/>
    </source>
</evidence>
<keyword evidence="8" id="KW-0863">Zinc-finger</keyword>
<feature type="region of interest" description="Disordered" evidence="15">
    <location>
        <begin position="333"/>
        <end position="381"/>
    </location>
</feature>
<dbReference type="EMBL" id="BLKM01000227">
    <property type="protein sequence ID" value="GFG30501.1"/>
    <property type="molecule type" value="Genomic_DNA"/>
</dbReference>
<evidence type="ECO:0000259" key="17">
    <source>
        <dbReference type="SMART" id="SM00734"/>
    </source>
</evidence>
<evidence type="ECO:0000259" key="16">
    <source>
        <dbReference type="SMART" id="SM00731"/>
    </source>
</evidence>
<evidence type="ECO:0000256" key="11">
    <source>
        <dbReference type="ARBA" id="ARBA00023049"/>
    </source>
</evidence>
<keyword evidence="19" id="KW-1185">Reference proteome</keyword>
<keyword evidence="9" id="KW-0378">Hydrolase</keyword>
<evidence type="ECO:0000313" key="18">
    <source>
        <dbReference type="EMBL" id="GFG30501.1"/>
    </source>
</evidence>
<keyword evidence="4" id="KW-0158">Chromosome</keyword>
<keyword evidence="6" id="KW-0479">Metal-binding</keyword>
<keyword evidence="13" id="KW-0539">Nucleus</keyword>
<dbReference type="InterPro" id="IPR006642">
    <property type="entry name" value="Rad18_UBZ4"/>
</dbReference>
<proteinExistence type="inferred from homology"/>
<dbReference type="PANTHER" id="PTHR21220">
    <property type="entry name" value="DNA-DEPENDENT METALLOPROTEASE SPRTN"/>
    <property type="match status" value="1"/>
</dbReference>
<dbReference type="GO" id="GO:0008270">
    <property type="term" value="F:zinc ion binding"/>
    <property type="evidence" value="ECO:0007669"/>
    <property type="project" value="UniProtKB-KW"/>
</dbReference>
<accession>A0A6L2PDF2</accession>
<organism evidence="18 19">
    <name type="scientific">Coptotermes formosanus</name>
    <name type="common">Formosan subterranean termite</name>
    <dbReference type="NCBI Taxonomy" id="36987"/>
    <lineage>
        <taxon>Eukaryota</taxon>
        <taxon>Metazoa</taxon>
        <taxon>Ecdysozoa</taxon>
        <taxon>Arthropoda</taxon>
        <taxon>Hexapoda</taxon>
        <taxon>Insecta</taxon>
        <taxon>Pterygota</taxon>
        <taxon>Neoptera</taxon>
        <taxon>Polyneoptera</taxon>
        <taxon>Dictyoptera</taxon>
        <taxon>Blattodea</taxon>
        <taxon>Blattoidea</taxon>
        <taxon>Termitoidae</taxon>
        <taxon>Rhinotermitidae</taxon>
        <taxon>Coptotermes</taxon>
    </lineage>
</organism>
<keyword evidence="12" id="KW-0234">DNA repair</keyword>
<dbReference type="GO" id="GO:0005634">
    <property type="term" value="C:nucleus"/>
    <property type="evidence" value="ECO:0007669"/>
    <property type="project" value="UniProtKB-SubCell"/>
</dbReference>
<dbReference type="PANTHER" id="PTHR21220:SF0">
    <property type="entry name" value="DNA-DEPENDENT METALLOPROTEASE SPRTN"/>
    <property type="match status" value="1"/>
</dbReference>
<dbReference type="GO" id="GO:0006508">
    <property type="term" value="P:proteolysis"/>
    <property type="evidence" value="ECO:0007669"/>
    <property type="project" value="UniProtKB-KW"/>
</dbReference>
<evidence type="ECO:0000256" key="3">
    <source>
        <dbReference type="ARBA" id="ARBA00010724"/>
    </source>
</evidence>
<feature type="region of interest" description="Disordered" evidence="15">
    <location>
        <begin position="281"/>
        <end position="307"/>
    </location>
</feature>
<dbReference type="Pfam" id="PF10263">
    <property type="entry name" value="SprT-like"/>
    <property type="match status" value="1"/>
</dbReference>
<dbReference type="GO" id="GO:0003697">
    <property type="term" value="F:single-stranded DNA binding"/>
    <property type="evidence" value="ECO:0007669"/>
    <property type="project" value="InterPro"/>
</dbReference>
<sequence length="646" mass="71265">MQSDEDFALALQLQEQFSYELKPEHVINSPTHMMPDMKSKENGYRTKSHSKSSLVDPSWEYIDPTPDIHVLFTQFDNRFFWGKLKGVEVRWSPKMTSCAGICCYEGRGGLCSIRLSLPLLKLRPRKDLVETLLHEMIHAFLFVTDNNRDRDGHGPEFRSHMYRINKEAGTNITVYHSFHEEVKLYQQHWWRCNGPCQSRPPYFGMVKRAMNRAPGPTDFWWKDHQATCGGQYIKVHGPDGFSEKKTKQISKKGFSSSAGGKNDIRSFFPFLGKGNVLGNSNTNSGNLTSRTFIQPSHKPQYPLPKSNTNNIMGFRDLYNKNINAGASCGKQNKTDFTNASQQNGGLLPRSSPKKPLIGSKAHTPSSSEDKDNVRTGKFGGTLANRGGGTLVITAKASNKGVSNDRRVNGNSDDGKKLINNFVAFSGMGHTLAGETTGTVNSRKSQTVTSHSLKSPVLLKAPSQAPGSRTSHDKAKVNKRYGSLAENDVHKKHKNGSSFNLTAEGLPGTNSNTVKCPVCSVEVGEHYVNTHLDSCLGTTLVDDCSTATKDCSVKSETDSSKIKCPACDSEMLKCDLNAHLDICLGAVFCSASIDDDYDDDGNDNNGKNTSFVDLKPESSAYSCPCCGMFVMYAEMNRHLDHCLTGME</sequence>
<evidence type="ECO:0000256" key="10">
    <source>
        <dbReference type="ARBA" id="ARBA00022833"/>
    </source>
</evidence>
<evidence type="ECO:0000256" key="2">
    <source>
        <dbReference type="ARBA" id="ARBA00004286"/>
    </source>
</evidence>
<dbReference type="AlphaFoldDB" id="A0A6L2PDF2"/>
<feature type="domain" description="UBZ4-type" evidence="17">
    <location>
        <begin position="619"/>
        <end position="642"/>
    </location>
</feature>
<dbReference type="OrthoDB" id="5236983at2759"/>
<name>A0A6L2PDF2_COPFO</name>
<dbReference type="GO" id="GO:0004222">
    <property type="term" value="F:metalloendopeptidase activity"/>
    <property type="evidence" value="ECO:0007669"/>
    <property type="project" value="InterPro"/>
</dbReference>
<reference evidence="19" key="1">
    <citation type="submission" date="2020-01" db="EMBL/GenBank/DDBJ databases">
        <title>Draft genome sequence of the Termite Coptotermes fromosanus.</title>
        <authorList>
            <person name="Itakura S."/>
            <person name="Yosikawa Y."/>
            <person name="Umezawa K."/>
        </authorList>
    </citation>
    <scope>NUCLEOTIDE SEQUENCE [LARGE SCALE GENOMIC DNA]</scope>
</reference>
<keyword evidence="5" id="KW-0645">Protease</keyword>
<dbReference type="InterPro" id="IPR044245">
    <property type="entry name" value="Spartan"/>
</dbReference>
<evidence type="ECO:0000256" key="5">
    <source>
        <dbReference type="ARBA" id="ARBA00022670"/>
    </source>
</evidence>
<evidence type="ECO:0000313" key="19">
    <source>
        <dbReference type="Proteomes" id="UP000502823"/>
    </source>
</evidence>
<comment type="caution">
    <text evidence="18">The sequence shown here is derived from an EMBL/GenBank/DDBJ whole genome shotgun (WGS) entry which is preliminary data.</text>
</comment>
<dbReference type="SMART" id="SM00734">
    <property type="entry name" value="ZnF_Rad18"/>
    <property type="match status" value="3"/>
</dbReference>
<feature type="region of interest" description="Disordered" evidence="15">
    <location>
        <begin position="30"/>
        <end position="49"/>
    </location>
</feature>
<protein>
    <recommendedName>
        <fullName evidence="14">Protein with SprT-like domain at the N terminus</fullName>
    </recommendedName>
</protein>
<dbReference type="Pfam" id="PF22934">
    <property type="entry name" value="SPRTN_ZBD"/>
    <property type="match status" value="1"/>
</dbReference>
<evidence type="ECO:0000256" key="15">
    <source>
        <dbReference type="SAM" id="MobiDB-lite"/>
    </source>
</evidence>
<dbReference type="SMART" id="SM00731">
    <property type="entry name" value="SprT"/>
    <property type="match status" value="1"/>
</dbReference>
<evidence type="ECO:0000256" key="6">
    <source>
        <dbReference type="ARBA" id="ARBA00022723"/>
    </source>
</evidence>
<keyword evidence="11" id="KW-0482">Metalloprotease</keyword>
<feature type="domain" description="SprT-like" evidence="16">
    <location>
        <begin position="66"/>
        <end position="235"/>
    </location>
</feature>
<evidence type="ECO:0000256" key="12">
    <source>
        <dbReference type="ARBA" id="ARBA00023204"/>
    </source>
</evidence>
<dbReference type="Gene3D" id="3.30.160.60">
    <property type="entry name" value="Classic Zinc Finger"/>
    <property type="match status" value="2"/>
</dbReference>
<feature type="domain" description="UBZ4-type" evidence="17">
    <location>
        <begin position="512"/>
        <end position="535"/>
    </location>
</feature>
<dbReference type="GO" id="GO:0031593">
    <property type="term" value="F:polyubiquitin modification-dependent protein binding"/>
    <property type="evidence" value="ECO:0007669"/>
    <property type="project" value="TreeGrafter"/>
</dbReference>
<feature type="domain" description="UBZ4-type" evidence="17">
    <location>
        <begin position="560"/>
        <end position="583"/>
    </location>
</feature>